<dbReference type="PROSITE" id="PS00134">
    <property type="entry name" value="TRYPSIN_HIS"/>
    <property type="match status" value="1"/>
</dbReference>
<reference evidence="13" key="1">
    <citation type="journal article" date="2017" name="Nat. Commun.">
        <title>The North American bullfrog draft genome provides insight into hormonal regulation of long noncoding RNA.</title>
        <authorList>
            <person name="Hammond S.A."/>
            <person name="Warren R.L."/>
            <person name="Vandervalk B.P."/>
            <person name="Kucuk E."/>
            <person name="Khan H."/>
            <person name="Gibb E.A."/>
            <person name="Pandoh P."/>
            <person name="Kirk H."/>
            <person name="Zhao Y."/>
            <person name="Jones M."/>
            <person name="Mungall A.J."/>
            <person name="Coope R."/>
            <person name="Pleasance S."/>
            <person name="Moore R.A."/>
            <person name="Holt R.A."/>
            <person name="Round J.M."/>
            <person name="Ohora S."/>
            <person name="Walle B.V."/>
            <person name="Veldhoen N."/>
            <person name="Helbing C.C."/>
            <person name="Birol I."/>
        </authorList>
    </citation>
    <scope>NUCLEOTIDE SEQUENCE [LARGE SCALE GENOMIC DNA]</scope>
</reference>
<dbReference type="SMART" id="SM00020">
    <property type="entry name" value="Tryp_SPc"/>
    <property type="match status" value="1"/>
</dbReference>
<dbReference type="Gene3D" id="2.40.10.10">
    <property type="entry name" value="Trypsin-like serine proteases"/>
    <property type="match status" value="2"/>
</dbReference>
<sequence length="266" mass="29056">MTAARLLSVFLLVLSIPHYDCRPRGRILGGSESALHNRPYMVSLHVEGSHLCGGALLSPQWVISAAHCVPDNANNTILAVLGTNSLLDPGRLVVGIEKQFIHPQYNKTTKEHDLLLLKLAVNVTLSDKVKPIQIQCEDKKIPADTRCLVAGWGKIKRTGKKPDQLNEVLVPVISREVCNGRGYYQDEITENMMCAGTAKQDSCEGDSGGPLVCSGVLEAVVSSGFRVCGNARRPGIYTRLYPYRRFIEETMHNATLCSPSATTIKS</sequence>
<protein>
    <submittedName>
        <fullName evidence="12">Serine protease ami</fullName>
    </submittedName>
</protein>
<accession>A0A2G9S7C6</accession>
<dbReference type="AlphaFoldDB" id="A0A2G9S7C6"/>
<evidence type="ECO:0000256" key="6">
    <source>
        <dbReference type="ARBA" id="ARBA00022825"/>
    </source>
</evidence>
<keyword evidence="2" id="KW-0964">Secreted</keyword>
<dbReference type="InterPro" id="IPR009003">
    <property type="entry name" value="Peptidase_S1_PA"/>
</dbReference>
<dbReference type="GO" id="GO:0006508">
    <property type="term" value="P:proteolysis"/>
    <property type="evidence" value="ECO:0007669"/>
    <property type="project" value="UniProtKB-KW"/>
</dbReference>
<dbReference type="PANTHER" id="PTHR24271:SF54">
    <property type="entry name" value="COMPLEMENT FACTOR D"/>
    <property type="match status" value="1"/>
</dbReference>
<feature type="signal peptide" evidence="10">
    <location>
        <begin position="1"/>
        <end position="21"/>
    </location>
</feature>
<dbReference type="PROSITE" id="PS00135">
    <property type="entry name" value="TRYPSIN_SER"/>
    <property type="match status" value="1"/>
</dbReference>
<dbReference type="PANTHER" id="PTHR24271">
    <property type="entry name" value="KALLIKREIN-RELATED"/>
    <property type="match status" value="1"/>
</dbReference>
<dbReference type="CDD" id="cd00190">
    <property type="entry name" value="Tryp_SPc"/>
    <property type="match status" value="1"/>
</dbReference>
<feature type="domain" description="Peptidase S1" evidence="11">
    <location>
        <begin position="27"/>
        <end position="252"/>
    </location>
</feature>
<proteinExistence type="predicted"/>
<dbReference type="InterPro" id="IPR001254">
    <property type="entry name" value="Trypsin_dom"/>
</dbReference>
<evidence type="ECO:0000256" key="3">
    <source>
        <dbReference type="ARBA" id="ARBA00022670"/>
    </source>
</evidence>
<dbReference type="Pfam" id="PF00089">
    <property type="entry name" value="Trypsin"/>
    <property type="match status" value="1"/>
</dbReference>
<name>A0A2G9S7C6_AQUCT</name>
<dbReference type="SUPFAM" id="SSF50494">
    <property type="entry name" value="Trypsin-like serine proteases"/>
    <property type="match status" value="1"/>
</dbReference>
<evidence type="ECO:0000256" key="2">
    <source>
        <dbReference type="ARBA" id="ARBA00022525"/>
    </source>
</evidence>
<evidence type="ECO:0000313" key="13">
    <source>
        <dbReference type="Proteomes" id="UP000228934"/>
    </source>
</evidence>
<evidence type="ECO:0000256" key="9">
    <source>
        <dbReference type="RuleBase" id="RU363034"/>
    </source>
</evidence>
<keyword evidence="7" id="KW-0865">Zymogen</keyword>
<keyword evidence="4 10" id="KW-0732">Signal</keyword>
<dbReference type="InterPro" id="IPR001314">
    <property type="entry name" value="Peptidase_S1A"/>
</dbReference>
<keyword evidence="5 9" id="KW-0378">Hydrolase</keyword>
<keyword evidence="13" id="KW-1185">Reference proteome</keyword>
<organism evidence="12 13">
    <name type="scientific">Aquarana catesbeiana</name>
    <name type="common">American bullfrog</name>
    <name type="synonym">Rana catesbeiana</name>
    <dbReference type="NCBI Taxonomy" id="8400"/>
    <lineage>
        <taxon>Eukaryota</taxon>
        <taxon>Metazoa</taxon>
        <taxon>Chordata</taxon>
        <taxon>Craniata</taxon>
        <taxon>Vertebrata</taxon>
        <taxon>Euteleostomi</taxon>
        <taxon>Amphibia</taxon>
        <taxon>Batrachia</taxon>
        <taxon>Anura</taxon>
        <taxon>Neobatrachia</taxon>
        <taxon>Ranoidea</taxon>
        <taxon>Ranidae</taxon>
        <taxon>Aquarana</taxon>
    </lineage>
</organism>
<dbReference type="FunFam" id="2.40.10.10:FF:000005">
    <property type="entry name" value="Serine protease 37"/>
    <property type="match status" value="1"/>
</dbReference>
<gene>
    <name evidence="12" type="ORF">AB205_0087580</name>
</gene>
<dbReference type="GO" id="GO:0004252">
    <property type="term" value="F:serine-type endopeptidase activity"/>
    <property type="evidence" value="ECO:0007669"/>
    <property type="project" value="InterPro"/>
</dbReference>
<dbReference type="GO" id="GO:0005576">
    <property type="term" value="C:extracellular region"/>
    <property type="evidence" value="ECO:0007669"/>
    <property type="project" value="UniProtKB-SubCell"/>
</dbReference>
<evidence type="ECO:0000256" key="5">
    <source>
        <dbReference type="ARBA" id="ARBA00022801"/>
    </source>
</evidence>
<comment type="subcellular location">
    <subcellularLocation>
        <location evidence="1">Secreted</location>
    </subcellularLocation>
</comment>
<keyword evidence="3 9" id="KW-0645">Protease</keyword>
<evidence type="ECO:0000259" key="11">
    <source>
        <dbReference type="PROSITE" id="PS50240"/>
    </source>
</evidence>
<evidence type="ECO:0000256" key="4">
    <source>
        <dbReference type="ARBA" id="ARBA00022729"/>
    </source>
</evidence>
<dbReference type="EMBL" id="KV925266">
    <property type="protein sequence ID" value="PIO35994.1"/>
    <property type="molecule type" value="Genomic_DNA"/>
</dbReference>
<keyword evidence="6 9" id="KW-0720">Serine protease</keyword>
<dbReference type="PROSITE" id="PS50240">
    <property type="entry name" value="TRYPSIN_DOM"/>
    <property type="match status" value="1"/>
</dbReference>
<evidence type="ECO:0000256" key="10">
    <source>
        <dbReference type="SAM" id="SignalP"/>
    </source>
</evidence>
<keyword evidence="8" id="KW-1015">Disulfide bond</keyword>
<evidence type="ECO:0000313" key="12">
    <source>
        <dbReference type="EMBL" id="PIO35994.1"/>
    </source>
</evidence>
<evidence type="ECO:0000256" key="1">
    <source>
        <dbReference type="ARBA" id="ARBA00004613"/>
    </source>
</evidence>
<dbReference type="Proteomes" id="UP000228934">
    <property type="component" value="Unassembled WGS sequence"/>
</dbReference>
<evidence type="ECO:0000256" key="7">
    <source>
        <dbReference type="ARBA" id="ARBA00023145"/>
    </source>
</evidence>
<evidence type="ECO:0000256" key="8">
    <source>
        <dbReference type="ARBA" id="ARBA00023157"/>
    </source>
</evidence>
<feature type="chain" id="PRO_5013701615" evidence="10">
    <location>
        <begin position="22"/>
        <end position="266"/>
    </location>
</feature>
<dbReference type="InterPro" id="IPR043504">
    <property type="entry name" value="Peptidase_S1_PA_chymotrypsin"/>
</dbReference>
<dbReference type="FunFam" id="2.40.10.10:FF:000036">
    <property type="entry name" value="Trypsin beta"/>
    <property type="match status" value="1"/>
</dbReference>
<dbReference type="InterPro" id="IPR018114">
    <property type="entry name" value="TRYPSIN_HIS"/>
</dbReference>
<dbReference type="InterPro" id="IPR033116">
    <property type="entry name" value="TRYPSIN_SER"/>
</dbReference>
<dbReference type="OrthoDB" id="60866at2759"/>
<dbReference type="PRINTS" id="PR00722">
    <property type="entry name" value="CHYMOTRYPSIN"/>
</dbReference>